<dbReference type="Proteomes" id="UP000550401">
    <property type="component" value="Unassembled WGS sequence"/>
</dbReference>
<name>A0A839EW74_9GAMM</name>
<dbReference type="PANTHER" id="PTHR38075">
    <property type="entry name" value="DUF4139 DOMAIN-CONTAINING PROTEIN"/>
    <property type="match status" value="1"/>
</dbReference>
<reference evidence="3 4" key="1">
    <citation type="submission" date="2020-07" db="EMBL/GenBank/DDBJ databases">
        <title>Genomic Encyclopedia of Type Strains, Phase IV (KMG-V): Genome sequencing to study the core and pangenomes of soil and plant-associated prokaryotes.</title>
        <authorList>
            <person name="Whitman W."/>
        </authorList>
    </citation>
    <scope>NUCLEOTIDE SEQUENCE [LARGE SCALE GENOMIC DNA]</scope>
    <source>
        <strain evidence="3 4">RH2WT43</strain>
    </source>
</reference>
<dbReference type="InterPro" id="IPR037291">
    <property type="entry name" value="DUF4139"/>
</dbReference>
<dbReference type="EMBL" id="JACGXL010000003">
    <property type="protein sequence ID" value="MBA8888015.1"/>
    <property type="molecule type" value="Genomic_DNA"/>
</dbReference>
<evidence type="ECO:0000313" key="4">
    <source>
        <dbReference type="Proteomes" id="UP000550401"/>
    </source>
</evidence>
<dbReference type="RefSeq" id="WP_182531091.1">
    <property type="nucleotide sequence ID" value="NZ_JACGXL010000003.1"/>
</dbReference>
<feature type="signal peptide" evidence="1">
    <location>
        <begin position="1"/>
        <end position="20"/>
    </location>
</feature>
<gene>
    <name evidence="3" type="ORF">FHW12_002239</name>
</gene>
<keyword evidence="1" id="KW-0732">Signal</keyword>
<protein>
    <recommendedName>
        <fullName evidence="2">DUF4139 domain-containing protein</fullName>
    </recommendedName>
</protein>
<feature type="chain" id="PRO_5032810064" description="DUF4139 domain-containing protein" evidence="1">
    <location>
        <begin position="21"/>
        <end position="476"/>
    </location>
</feature>
<feature type="domain" description="DUF4139" evidence="2">
    <location>
        <begin position="179"/>
        <end position="471"/>
    </location>
</feature>
<keyword evidence="4" id="KW-1185">Reference proteome</keyword>
<accession>A0A839EW74</accession>
<evidence type="ECO:0000259" key="2">
    <source>
        <dbReference type="Pfam" id="PF13598"/>
    </source>
</evidence>
<comment type="caution">
    <text evidence="3">The sequence shown here is derived from an EMBL/GenBank/DDBJ whole genome shotgun (WGS) entry which is preliminary data.</text>
</comment>
<evidence type="ECO:0000256" key="1">
    <source>
        <dbReference type="SAM" id="SignalP"/>
    </source>
</evidence>
<proteinExistence type="predicted"/>
<organism evidence="3 4">
    <name type="scientific">Dokdonella fugitiva</name>
    <dbReference type="NCBI Taxonomy" id="328517"/>
    <lineage>
        <taxon>Bacteria</taxon>
        <taxon>Pseudomonadati</taxon>
        <taxon>Pseudomonadota</taxon>
        <taxon>Gammaproteobacteria</taxon>
        <taxon>Lysobacterales</taxon>
        <taxon>Rhodanobacteraceae</taxon>
        <taxon>Dokdonella</taxon>
    </lineage>
</organism>
<evidence type="ECO:0000313" key="3">
    <source>
        <dbReference type="EMBL" id="MBA8888015.1"/>
    </source>
</evidence>
<dbReference type="PANTHER" id="PTHR38075:SF1">
    <property type="entry name" value="DUF4139 DOMAIN-CONTAINING PROTEIN"/>
    <property type="match status" value="1"/>
</dbReference>
<dbReference type="AlphaFoldDB" id="A0A839EW74"/>
<sequence>MRLDLLVFAMTAAASTIASAADPAVTIYRSDSDTLFDAGNQPVADGHAIVHEQRTLSLAGGRQTVVVDGLPTMLDTEAVAIDFAGAARVLGQRVMSAGDGGLLAAHRGESVQVSGADGKPLADGMLVAIDGNGLGIRGANGRVSYVRDYARVEFAEGSGLPGSTLQVAVDGKAGAAPATLTYPTSGLGWRAAYSALLLGDEGCRLRLDALASIANRSGRDYAGAKLKLIAGSPNFAKYDRGPRVMMMKAAAAPAPAPEGMPEQSSLGDYRAYAIDGSLDLPDASVTQVPLYASSELACERRWLYESGGAWVPPKPMLEPDAWQSGGGPVQSQLSFTAAENLPGGNLRVLTRDKDGRTELLGENRIADVAKGRDVQVNLGVAFDLAATRERTVFKVDKAARELDEGFRITLTNSGEHARDVTVREHPNRWRAWTLVSSSVKPAKQSPDLLEFRVAVPPGSKGTLDYVVKYRWSPNED</sequence>
<dbReference type="Pfam" id="PF13598">
    <property type="entry name" value="DUF4139"/>
    <property type="match status" value="1"/>
</dbReference>